<dbReference type="FunFam" id="3.20.20.70:FF:000005">
    <property type="entry name" value="Phospho-2-dehydro-3-deoxyheptonate aldolase"/>
    <property type="match status" value="1"/>
</dbReference>
<dbReference type="GO" id="GO:0009073">
    <property type="term" value="P:aromatic amino acid family biosynthetic process"/>
    <property type="evidence" value="ECO:0007669"/>
    <property type="project" value="UniProtKB-KW"/>
</dbReference>
<comment type="pathway">
    <text evidence="2 8">Metabolic intermediate biosynthesis; chorismate biosynthesis; chorismate from D-erythrose 4-phosphate and phosphoenolpyruvate: step 1/7.</text>
</comment>
<dbReference type="SUPFAM" id="SSF51569">
    <property type="entry name" value="Aldolase"/>
    <property type="match status" value="1"/>
</dbReference>
<dbReference type="UniPathway" id="UPA00053">
    <property type="reaction ID" value="UER00084"/>
</dbReference>
<evidence type="ECO:0000256" key="3">
    <source>
        <dbReference type="ARBA" id="ARBA00007985"/>
    </source>
</evidence>
<keyword evidence="4 8" id="KW-0028">Amino-acid biosynthesis</keyword>
<evidence type="ECO:0000256" key="5">
    <source>
        <dbReference type="ARBA" id="ARBA00022679"/>
    </source>
</evidence>
<evidence type="ECO:0000256" key="7">
    <source>
        <dbReference type="ARBA" id="ARBA00047508"/>
    </source>
</evidence>
<dbReference type="PIRSF" id="PIRSF001361">
    <property type="entry name" value="DAHP_synthase"/>
    <property type="match status" value="1"/>
</dbReference>
<dbReference type="GO" id="GO:0005737">
    <property type="term" value="C:cytoplasm"/>
    <property type="evidence" value="ECO:0007669"/>
    <property type="project" value="TreeGrafter"/>
</dbReference>
<keyword evidence="5 8" id="KW-0808">Transferase</keyword>
<evidence type="ECO:0000256" key="2">
    <source>
        <dbReference type="ARBA" id="ARBA00004688"/>
    </source>
</evidence>
<keyword evidence="11" id="KW-1185">Reference proteome</keyword>
<dbReference type="GO" id="GO:0009423">
    <property type="term" value="P:chorismate biosynthetic process"/>
    <property type="evidence" value="ECO:0007669"/>
    <property type="project" value="UniProtKB-UniPathway"/>
</dbReference>
<reference evidence="10 11" key="1">
    <citation type="submission" date="2020-08" db="EMBL/GenBank/DDBJ databases">
        <title>Genomic Encyclopedia of Type Strains, Phase IV (KMG-IV): sequencing the most valuable type-strain genomes for metagenomic binning, comparative biology and taxonomic classification.</title>
        <authorList>
            <person name="Goeker M."/>
        </authorList>
    </citation>
    <scope>NUCLEOTIDE SEQUENCE [LARGE SCALE GENOMIC DNA]</scope>
    <source>
        <strain evidence="10 11">DSM 2461</strain>
    </source>
</reference>
<comment type="catalytic activity">
    <reaction evidence="7 8">
        <text>D-erythrose 4-phosphate + phosphoenolpyruvate + H2O = 7-phospho-2-dehydro-3-deoxy-D-arabino-heptonate + phosphate</text>
        <dbReference type="Rhea" id="RHEA:14717"/>
        <dbReference type="ChEBI" id="CHEBI:15377"/>
        <dbReference type="ChEBI" id="CHEBI:16897"/>
        <dbReference type="ChEBI" id="CHEBI:43474"/>
        <dbReference type="ChEBI" id="CHEBI:58394"/>
        <dbReference type="ChEBI" id="CHEBI:58702"/>
        <dbReference type="EC" id="2.5.1.54"/>
    </reaction>
</comment>
<dbReference type="GO" id="GO:0003849">
    <property type="term" value="F:3-deoxy-7-phosphoheptulonate synthase activity"/>
    <property type="evidence" value="ECO:0007669"/>
    <property type="project" value="UniProtKB-EC"/>
</dbReference>
<dbReference type="Gene3D" id="3.20.20.70">
    <property type="entry name" value="Aldolase class I"/>
    <property type="match status" value="1"/>
</dbReference>
<feature type="domain" description="DAHP synthetase I/KDSA" evidence="9">
    <location>
        <begin position="44"/>
        <end position="339"/>
    </location>
</feature>
<evidence type="ECO:0000259" key="9">
    <source>
        <dbReference type="Pfam" id="PF00793"/>
    </source>
</evidence>
<name>A0A841RFC4_9SPIO</name>
<gene>
    <name evidence="10" type="ORF">HNR50_002968</name>
</gene>
<dbReference type="EC" id="2.5.1.54" evidence="8"/>
<dbReference type="RefSeq" id="WP_184747542.1">
    <property type="nucleotide sequence ID" value="NZ_JACHGJ010000006.1"/>
</dbReference>
<keyword evidence="6 8" id="KW-0057">Aromatic amino acid biosynthesis</keyword>
<dbReference type="Proteomes" id="UP000587760">
    <property type="component" value="Unassembled WGS sequence"/>
</dbReference>
<protein>
    <recommendedName>
        <fullName evidence="8">Phospho-2-dehydro-3-deoxyheptonate aldolase</fullName>
        <ecNumber evidence="8">2.5.1.54</ecNumber>
    </recommendedName>
</protein>
<comment type="similarity">
    <text evidence="3 8">Belongs to the class-I DAHP synthase family.</text>
</comment>
<dbReference type="GO" id="GO:0042802">
    <property type="term" value="F:identical protein binding"/>
    <property type="evidence" value="ECO:0007669"/>
    <property type="project" value="UniProtKB-ARBA"/>
</dbReference>
<sequence>MDKLNNVNISEVQKLISPRQLKDLHPASEDMAEHIHRSRREISRILSGEDDRLLAIVGPCSIHDTSAAMEYAEKLNVLKKKYADKIYIMMRVYFEKPRTTIGWRGLIVDPHLDGTYQIGEGLKEARSLLLKINSIGLAAASEMLDPIVAQYLADLISWAAIGARTTESQTHREMTSGLSMPVGFKNGTDGSIQTAVDGMKSSRYPHSFIGIDQSGDTCIFTTKGNSDSHLILRGGRRGPNYYEESVEEAERIMKAAELKPAIVVDCSHSNSGKKHIRQERVLRDIVEQRLRGKKSIRGFMLESNLFEGNQKISENLCDLKYGVSITDECIGWKETEQLLASVVEKLD</sequence>
<dbReference type="PANTHER" id="PTHR21225:SF12">
    <property type="entry name" value="PHOSPHO-2-DEHYDRO-3-DEOXYHEPTONATE ALDOLASE, TYROSINE-INHIBITED"/>
    <property type="match status" value="1"/>
</dbReference>
<dbReference type="EMBL" id="JACHGJ010000006">
    <property type="protein sequence ID" value="MBB6481288.1"/>
    <property type="molecule type" value="Genomic_DNA"/>
</dbReference>
<dbReference type="NCBIfam" id="NF009395">
    <property type="entry name" value="PRK12755.1"/>
    <property type="match status" value="1"/>
</dbReference>
<proteinExistence type="inferred from homology"/>
<evidence type="ECO:0000313" key="11">
    <source>
        <dbReference type="Proteomes" id="UP000587760"/>
    </source>
</evidence>
<dbReference type="AlphaFoldDB" id="A0A841RFC4"/>
<dbReference type="InterPro" id="IPR013785">
    <property type="entry name" value="Aldolase_TIM"/>
</dbReference>
<dbReference type="InterPro" id="IPR006219">
    <property type="entry name" value="DAHP_synth_1"/>
</dbReference>
<evidence type="ECO:0000256" key="8">
    <source>
        <dbReference type="PIRNR" id="PIRNR001361"/>
    </source>
</evidence>
<dbReference type="NCBIfam" id="TIGR00034">
    <property type="entry name" value="aroFGH"/>
    <property type="match status" value="1"/>
</dbReference>
<comment type="caution">
    <text evidence="10">The sequence shown here is derived from an EMBL/GenBank/DDBJ whole genome shotgun (WGS) entry which is preliminary data.</text>
</comment>
<evidence type="ECO:0000313" key="10">
    <source>
        <dbReference type="EMBL" id="MBB6481288.1"/>
    </source>
</evidence>
<evidence type="ECO:0000256" key="1">
    <source>
        <dbReference type="ARBA" id="ARBA00003726"/>
    </source>
</evidence>
<evidence type="ECO:0000256" key="6">
    <source>
        <dbReference type="ARBA" id="ARBA00023141"/>
    </source>
</evidence>
<dbReference type="Pfam" id="PF00793">
    <property type="entry name" value="DAHP_synth_1"/>
    <property type="match status" value="1"/>
</dbReference>
<dbReference type="InterPro" id="IPR006218">
    <property type="entry name" value="DAHP1/KDSA"/>
</dbReference>
<comment type="function">
    <text evidence="1 8">Stereospecific condensation of phosphoenolpyruvate (PEP) and D-erythrose-4-phosphate (E4P) giving rise to 3-deoxy-D-arabino-heptulosonate-7-phosphate (DAHP).</text>
</comment>
<accession>A0A841RFC4</accession>
<dbReference type="PANTHER" id="PTHR21225">
    <property type="entry name" value="PHOSPHO-2-DEHYDRO-3-DEOXYHEPTONATE ALDOLASE DAHP SYNTHETASE"/>
    <property type="match status" value="1"/>
</dbReference>
<dbReference type="GO" id="GO:0008652">
    <property type="term" value="P:amino acid biosynthetic process"/>
    <property type="evidence" value="ECO:0007669"/>
    <property type="project" value="UniProtKB-KW"/>
</dbReference>
<organism evidence="10 11">
    <name type="scientific">Spirochaeta isovalerica</name>
    <dbReference type="NCBI Taxonomy" id="150"/>
    <lineage>
        <taxon>Bacteria</taxon>
        <taxon>Pseudomonadati</taxon>
        <taxon>Spirochaetota</taxon>
        <taxon>Spirochaetia</taxon>
        <taxon>Spirochaetales</taxon>
        <taxon>Spirochaetaceae</taxon>
        <taxon>Spirochaeta</taxon>
    </lineage>
</organism>
<evidence type="ECO:0000256" key="4">
    <source>
        <dbReference type="ARBA" id="ARBA00022605"/>
    </source>
</evidence>